<evidence type="ECO:0000259" key="1">
    <source>
        <dbReference type="Pfam" id="PF04326"/>
    </source>
</evidence>
<name>A0A9D2C7J6_9FIRM</name>
<dbReference type="AlphaFoldDB" id="A0A9D2C7J6"/>
<dbReference type="GO" id="GO:0005524">
    <property type="term" value="F:ATP binding"/>
    <property type="evidence" value="ECO:0007669"/>
    <property type="project" value="UniProtKB-KW"/>
</dbReference>
<keyword evidence="2" id="KW-0547">Nucleotide-binding</keyword>
<dbReference type="Gene3D" id="3.30.950.30">
    <property type="entry name" value="Schlafen, AAA domain"/>
    <property type="match status" value="1"/>
</dbReference>
<sequence>MINDDILAGESKNIEFKAERPKDSFKYMKTVVAFSNGDGGKIIFGVDDKTRKIVGIPK</sequence>
<protein>
    <submittedName>
        <fullName evidence="2">ATP-binding protein</fullName>
    </submittedName>
</protein>
<dbReference type="InterPro" id="IPR007421">
    <property type="entry name" value="Schlafen_AlbA_2_dom"/>
</dbReference>
<evidence type="ECO:0000313" key="2">
    <source>
        <dbReference type="EMBL" id="HIY60536.1"/>
    </source>
</evidence>
<dbReference type="InterPro" id="IPR038461">
    <property type="entry name" value="Schlafen_AlbA_2_dom_sf"/>
</dbReference>
<gene>
    <name evidence="2" type="ORF">H9831_07665</name>
</gene>
<feature type="domain" description="Schlafen AlbA-2" evidence="1">
    <location>
        <begin position="10"/>
        <end position="56"/>
    </location>
</feature>
<proteinExistence type="predicted"/>
<feature type="non-terminal residue" evidence="2">
    <location>
        <position position="58"/>
    </location>
</feature>
<reference evidence="2" key="1">
    <citation type="journal article" date="2021" name="PeerJ">
        <title>Extensive microbial diversity within the chicken gut microbiome revealed by metagenomics and culture.</title>
        <authorList>
            <person name="Gilroy R."/>
            <person name="Ravi A."/>
            <person name="Getino M."/>
            <person name="Pursley I."/>
            <person name="Horton D.L."/>
            <person name="Alikhan N.F."/>
            <person name="Baker D."/>
            <person name="Gharbi K."/>
            <person name="Hall N."/>
            <person name="Watson M."/>
            <person name="Adriaenssens E.M."/>
            <person name="Foster-Nyarko E."/>
            <person name="Jarju S."/>
            <person name="Secka A."/>
            <person name="Antonio M."/>
            <person name="Oren A."/>
            <person name="Chaudhuri R.R."/>
            <person name="La Ragione R."/>
            <person name="Hildebrand F."/>
            <person name="Pallen M.J."/>
        </authorList>
    </citation>
    <scope>NUCLEOTIDE SEQUENCE</scope>
    <source>
        <strain evidence="2">ChiSxjej3B15-24422</strain>
    </source>
</reference>
<comment type="caution">
    <text evidence="2">The sequence shown here is derived from an EMBL/GenBank/DDBJ whole genome shotgun (WGS) entry which is preliminary data.</text>
</comment>
<evidence type="ECO:0000313" key="3">
    <source>
        <dbReference type="Proteomes" id="UP000824007"/>
    </source>
</evidence>
<organism evidence="2 3">
    <name type="scientific">Candidatus Eisenbergiella pullistercoris</name>
    <dbReference type="NCBI Taxonomy" id="2838555"/>
    <lineage>
        <taxon>Bacteria</taxon>
        <taxon>Bacillati</taxon>
        <taxon>Bacillota</taxon>
        <taxon>Clostridia</taxon>
        <taxon>Lachnospirales</taxon>
        <taxon>Lachnospiraceae</taxon>
        <taxon>Eisenbergiella</taxon>
    </lineage>
</organism>
<reference evidence="2" key="2">
    <citation type="submission" date="2021-04" db="EMBL/GenBank/DDBJ databases">
        <authorList>
            <person name="Gilroy R."/>
        </authorList>
    </citation>
    <scope>NUCLEOTIDE SEQUENCE</scope>
    <source>
        <strain evidence="2">ChiSxjej3B15-24422</strain>
    </source>
</reference>
<keyword evidence="2" id="KW-0067">ATP-binding</keyword>
<accession>A0A9D2C7J6</accession>
<dbReference type="Pfam" id="PF04326">
    <property type="entry name" value="SLFN_AlbA_2"/>
    <property type="match status" value="1"/>
</dbReference>
<dbReference type="EMBL" id="DXDD01000097">
    <property type="protein sequence ID" value="HIY60536.1"/>
    <property type="molecule type" value="Genomic_DNA"/>
</dbReference>
<dbReference type="Proteomes" id="UP000824007">
    <property type="component" value="Unassembled WGS sequence"/>
</dbReference>